<comment type="caution">
    <text evidence="1">The sequence shown here is derived from an EMBL/GenBank/DDBJ whole genome shotgun (WGS) entry which is preliminary data.</text>
</comment>
<gene>
    <name evidence="1" type="ORF">QMA06_08665</name>
</gene>
<dbReference type="EMBL" id="JASDDK010000002">
    <property type="protein sequence ID" value="MDN3492792.1"/>
    <property type="molecule type" value="Genomic_DNA"/>
</dbReference>
<dbReference type="Proteomes" id="UP001231197">
    <property type="component" value="Unassembled WGS sequence"/>
</dbReference>
<evidence type="ECO:0000313" key="2">
    <source>
        <dbReference type="Proteomes" id="UP001231197"/>
    </source>
</evidence>
<sequence length="68" mass="7706">MQQTFNHFNLITSYEIQSDSVNNANDKNTIACCYFKLKNFIEEVGRAVMVETIGNDDECENVSPIQAV</sequence>
<accession>A0ABT7ZUV1</accession>
<name>A0ABT7ZUV1_9FLAO</name>
<protein>
    <submittedName>
        <fullName evidence="1">Uncharacterized protein</fullName>
    </submittedName>
</protein>
<organism evidence="1 2">
    <name type="scientific">Winogradskyella bathintestinalis</name>
    <dbReference type="NCBI Taxonomy" id="3035208"/>
    <lineage>
        <taxon>Bacteria</taxon>
        <taxon>Pseudomonadati</taxon>
        <taxon>Bacteroidota</taxon>
        <taxon>Flavobacteriia</taxon>
        <taxon>Flavobacteriales</taxon>
        <taxon>Flavobacteriaceae</taxon>
        <taxon>Winogradskyella</taxon>
    </lineage>
</organism>
<evidence type="ECO:0000313" key="1">
    <source>
        <dbReference type="EMBL" id="MDN3492792.1"/>
    </source>
</evidence>
<dbReference type="RefSeq" id="WP_290206439.1">
    <property type="nucleotide sequence ID" value="NZ_JASDDK010000002.1"/>
</dbReference>
<keyword evidence="2" id="KW-1185">Reference proteome</keyword>
<reference evidence="1 2" key="1">
    <citation type="journal article" date="2023" name="Int. J. Syst. Evol. Microbiol.">
        <title>Winogradskyella bathintestinalis sp. nov., isolated from the intestine of the deep-sea loosejaw dragonfish, Malacosteus niger.</title>
        <authorList>
            <person name="Uniacke-Lowe S."/>
            <person name="Johnson C.N."/>
            <person name="Stanton C."/>
            <person name="Hill C."/>
            <person name="Ross P."/>
        </authorList>
    </citation>
    <scope>NUCLEOTIDE SEQUENCE [LARGE SCALE GENOMIC DNA]</scope>
    <source>
        <strain evidence="1 2">APC 3343</strain>
    </source>
</reference>
<proteinExistence type="predicted"/>